<reference evidence="2" key="1">
    <citation type="submission" date="2016-03" db="EMBL/GenBank/DDBJ databases">
        <authorList>
            <person name="Guldener U."/>
        </authorList>
    </citation>
    <scope>NUCLEOTIDE SEQUENCE [LARGE SCALE GENOMIC DNA]</scope>
</reference>
<keyword evidence="2" id="KW-1185">Reference proteome</keyword>
<organism evidence="1 2">
    <name type="scientific">Rhynchosporium secalis</name>
    <name type="common">Barley scald fungus</name>
    <dbReference type="NCBI Taxonomy" id="38038"/>
    <lineage>
        <taxon>Eukaryota</taxon>
        <taxon>Fungi</taxon>
        <taxon>Dikarya</taxon>
        <taxon>Ascomycota</taxon>
        <taxon>Pezizomycotina</taxon>
        <taxon>Leotiomycetes</taxon>
        <taxon>Helotiales</taxon>
        <taxon>Ploettnerulaceae</taxon>
        <taxon>Rhynchosporium</taxon>
    </lineage>
</organism>
<gene>
    <name evidence="1" type="ORF">RSE6_07821</name>
</gene>
<accession>A0A1E1MDX1</accession>
<protein>
    <submittedName>
        <fullName evidence="1">Uncharacterized protein</fullName>
    </submittedName>
</protein>
<dbReference type="EMBL" id="FJVC01000281">
    <property type="protein sequence ID" value="CZT47280.1"/>
    <property type="molecule type" value="Genomic_DNA"/>
</dbReference>
<name>A0A1E1MDX1_RHYSE</name>
<dbReference type="Proteomes" id="UP000177625">
    <property type="component" value="Unassembled WGS sequence"/>
</dbReference>
<sequence>MPVTAQVEINAPPEEAQEVLSPVLCILRISIIPSTSTSQINQENRVSRFLSTGPKSRVT</sequence>
<proteinExistence type="predicted"/>
<evidence type="ECO:0000313" key="2">
    <source>
        <dbReference type="Proteomes" id="UP000177625"/>
    </source>
</evidence>
<dbReference type="AlphaFoldDB" id="A0A1E1MDX1"/>
<evidence type="ECO:0000313" key="1">
    <source>
        <dbReference type="EMBL" id="CZT47280.1"/>
    </source>
</evidence>